<dbReference type="EMBL" id="DS113185">
    <property type="protein sequence ID" value="EAY22252.1"/>
    <property type="molecule type" value="Genomic_DNA"/>
</dbReference>
<dbReference type="AlphaFoldDB" id="A2DBP9"/>
<gene>
    <name evidence="5" type="ORF">TVAG_094270</name>
</gene>
<dbReference type="VEuPathDB" id="TrichDB:TVAGG3_0381030"/>
<dbReference type="Pfam" id="PF12796">
    <property type="entry name" value="Ank_2"/>
    <property type="match status" value="1"/>
</dbReference>
<accession>A2DBP9</accession>
<dbReference type="InterPro" id="IPR002110">
    <property type="entry name" value="Ankyrin_rpt"/>
</dbReference>
<evidence type="ECO:0000256" key="3">
    <source>
        <dbReference type="PROSITE-ProRule" id="PRU00023"/>
    </source>
</evidence>
<evidence type="ECO:0000313" key="5">
    <source>
        <dbReference type="EMBL" id="EAY22252.1"/>
    </source>
</evidence>
<keyword evidence="1" id="KW-0677">Repeat</keyword>
<protein>
    <submittedName>
        <fullName evidence="5">Ankyrin repeat protein, putative</fullName>
    </submittedName>
</protein>
<dbReference type="Gene3D" id="1.25.40.20">
    <property type="entry name" value="Ankyrin repeat-containing domain"/>
    <property type="match status" value="1"/>
</dbReference>
<dbReference type="eggNOG" id="KOG0504">
    <property type="taxonomic scope" value="Eukaryota"/>
</dbReference>
<dbReference type="RefSeq" id="XP_001583238.1">
    <property type="nucleotide sequence ID" value="XM_001583188.1"/>
</dbReference>
<reference evidence="5" key="2">
    <citation type="journal article" date="2007" name="Science">
        <title>Draft genome sequence of the sexually transmitted pathogen Trichomonas vaginalis.</title>
        <authorList>
            <person name="Carlton J.M."/>
            <person name="Hirt R.P."/>
            <person name="Silva J.C."/>
            <person name="Delcher A.L."/>
            <person name="Schatz M."/>
            <person name="Zhao Q."/>
            <person name="Wortman J.R."/>
            <person name="Bidwell S.L."/>
            <person name="Alsmark U.C.M."/>
            <person name="Besteiro S."/>
            <person name="Sicheritz-Ponten T."/>
            <person name="Noel C.J."/>
            <person name="Dacks J.B."/>
            <person name="Foster P.G."/>
            <person name="Simillion C."/>
            <person name="Van de Peer Y."/>
            <person name="Miranda-Saavedra D."/>
            <person name="Barton G.J."/>
            <person name="Westrop G.D."/>
            <person name="Mueller S."/>
            <person name="Dessi D."/>
            <person name="Fiori P.L."/>
            <person name="Ren Q."/>
            <person name="Paulsen I."/>
            <person name="Zhang H."/>
            <person name="Bastida-Corcuera F.D."/>
            <person name="Simoes-Barbosa A."/>
            <person name="Brown M.T."/>
            <person name="Hayes R.D."/>
            <person name="Mukherjee M."/>
            <person name="Okumura C.Y."/>
            <person name="Schneider R."/>
            <person name="Smith A.J."/>
            <person name="Vanacova S."/>
            <person name="Villalvazo M."/>
            <person name="Haas B.J."/>
            <person name="Pertea M."/>
            <person name="Feldblyum T.V."/>
            <person name="Utterback T.R."/>
            <person name="Shu C.L."/>
            <person name="Osoegawa K."/>
            <person name="de Jong P.J."/>
            <person name="Hrdy I."/>
            <person name="Horvathova L."/>
            <person name="Zubacova Z."/>
            <person name="Dolezal P."/>
            <person name="Malik S.B."/>
            <person name="Logsdon J.M. Jr."/>
            <person name="Henze K."/>
            <person name="Gupta A."/>
            <person name="Wang C.C."/>
            <person name="Dunne R.L."/>
            <person name="Upcroft J.A."/>
            <person name="Upcroft P."/>
            <person name="White O."/>
            <person name="Salzberg S.L."/>
            <person name="Tang P."/>
            <person name="Chiu C.-H."/>
            <person name="Lee Y.-S."/>
            <person name="Embley T.M."/>
            <person name="Coombs G.H."/>
            <person name="Mottram J.C."/>
            <person name="Tachezy J."/>
            <person name="Fraser-Liggett C.M."/>
            <person name="Johnson P.J."/>
        </authorList>
    </citation>
    <scope>NUCLEOTIDE SEQUENCE [LARGE SCALE GENOMIC DNA]</scope>
    <source>
        <strain evidence="5">G3</strain>
    </source>
</reference>
<sequence length="275" mass="31577">MKNSNLTANDFTDLLQQSHHTIKANKLYACTRNSNIHIQNMEDVISTLKSMKEYMKLRILDGIVDFLDQKANEILESTARIQKLQTELNEIQKQKQKSDNNIKSLQFQLNQINEENTTLKRKISERESNTNQNEGNNAEKEILSKISELKESDDFESIYKFIDELSSQGNQKMISKACKEGLWEKKTKPNRKKIAPKLFQVDDEKNVLHSASEKGNLKLVKSLIECGCDKETKSSWNYTPLIYASRNGHLEVVKYLISAEADIEAKSKYGDTPLI</sequence>
<feature type="repeat" description="ANK" evidence="3">
    <location>
        <begin position="236"/>
        <end position="268"/>
    </location>
</feature>
<evidence type="ECO:0000313" key="6">
    <source>
        <dbReference type="Proteomes" id="UP000001542"/>
    </source>
</evidence>
<dbReference type="Proteomes" id="UP000001542">
    <property type="component" value="Unassembled WGS sequence"/>
</dbReference>
<proteinExistence type="predicted"/>
<reference evidence="5" key="1">
    <citation type="submission" date="2006-10" db="EMBL/GenBank/DDBJ databases">
        <authorList>
            <person name="Amadeo P."/>
            <person name="Zhao Q."/>
            <person name="Wortman J."/>
            <person name="Fraser-Liggett C."/>
            <person name="Carlton J."/>
        </authorList>
    </citation>
    <scope>NUCLEOTIDE SEQUENCE</scope>
    <source>
        <strain evidence="5">G3</strain>
    </source>
</reference>
<evidence type="ECO:0000256" key="1">
    <source>
        <dbReference type="ARBA" id="ARBA00022737"/>
    </source>
</evidence>
<dbReference type="SUPFAM" id="SSF48403">
    <property type="entry name" value="Ankyrin repeat"/>
    <property type="match status" value="1"/>
</dbReference>
<evidence type="ECO:0000256" key="4">
    <source>
        <dbReference type="SAM" id="MobiDB-lite"/>
    </source>
</evidence>
<name>A2DBP9_TRIV3</name>
<keyword evidence="2 3" id="KW-0040">ANK repeat</keyword>
<dbReference type="OrthoDB" id="10057496at2759"/>
<feature type="region of interest" description="Disordered" evidence="4">
    <location>
        <begin position="118"/>
        <end position="139"/>
    </location>
</feature>
<dbReference type="STRING" id="5722.A2DBP9"/>
<dbReference type="VEuPathDB" id="TrichDB:TVAG_094220"/>
<dbReference type="PANTHER" id="PTHR24188:SF29">
    <property type="entry name" value="GH09064P"/>
    <property type="match status" value="1"/>
</dbReference>
<dbReference type="PANTHER" id="PTHR24188">
    <property type="entry name" value="ANKYRIN REPEAT PROTEIN"/>
    <property type="match status" value="1"/>
</dbReference>
<dbReference type="InParanoid" id="A2DBP9"/>
<evidence type="ECO:0000256" key="2">
    <source>
        <dbReference type="ARBA" id="ARBA00023043"/>
    </source>
</evidence>
<dbReference type="InterPro" id="IPR036770">
    <property type="entry name" value="Ankyrin_rpt-contain_sf"/>
</dbReference>
<dbReference type="PROSITE" id="PS50088">
    <property type="entry name" value="ANK_REPEAT"/>
    <property type="match status" value="2"/>
</dbReference>
<dbReference type="KEGG" id="tva:5467806"/>
<dbReference type="SMART" id="SM00248">
    <property type="entry name" value="ANK"/>
    <property type="match status" value="2"/>
</dbReference>
<feature type="repeat" description="ANK" evidence="3">
    <location>
        <begin position="203"/>
        <end position="235"/>
    </location>
</feature>
<organism evidence="5 6">
    <name type="scientific">Trichomonas vaginalis (strain ATCC PRA-98 / G3)</name>
    <dbReference type="NCBI Taxonomy" id="412133"/>
    <lineage>
        <taxon>Eukaryota</taxon>
        <taxon>Metamonada</taxon>
        <taxon>Parabasalia</taxon>
        <taxon>Trichomonadida</taxon>
        <taxon>Trichomonadidae</taxon>
        <taxon>Trichomonas</taxon>
    </lineage>
</organism>
<keyword evidence="6" id="KW-1185">Reference proteome</keyword>
<dbReference type="PROSITE" id="PS50297">
    <property type="entry name" value="ANK_REP_REGION"/>
    <property type="match status" value="1"/>
</dbReference>